<dbReference type="EMBL" id="LAZR01001151">
    <property type="protein sequence ID" value="KKN49785.1"/>
    <property type="molecule type" value="Genomic_DNA"/>
</dbReference>
<dbReference type="Gene3D" id="1.10.10.60">
    <property type="entry name" value="Homeodomain-like"/>
    <property type="match status" value="1"/>
</dbReference>
<proteinExistence type="predicted"/>
<reference evidence="1" key="1">
    <citation type="journal article" date="2015" name="Nature">
        <title>Complex archaea that bridge the gap between prokaryotes and eukaryotes.</title>
        <authorList>
            <person name="Spang A."/>
            <person name="Saw J.H."/>
            <person name="Jorgensen S.L."/>
            <person name="Zaremba-Niedzwiedzka K."/>
            <person name="Martijn J."/>
            <person name="Lind A.E."/>
            <person name="van Eijk R."/>
            <person name="Schleper C."/>
            <person name="Guy L."/>
            <person name="Ettema T.J."/>
        </authorList>
    </citation>
    <scope>NUCLEOTIDE SEQUENCE</scope>
</reference>
<organism evidence="1">
    <name type="scientific">marine sediment metagenome</name>
    <dbReference type="NCBI Taxonomy" id="412755"/>
    <lineage>
        <taxon>unclassified sequences</taxon>
        <taxon>metagenomes</taxon>
        <taxon>ecological metagenomes</taxon>
    </lineage>
</organism>
<gene>
    <name evidence="1" type="ORF">LCGC14_0639310</name>
</gene>
<accession>A0A0F9QZP8</accession>
<dbReference type="InterPro" id="IPR009057">
    <property type="entry name" value="Homeodomain-like_sf"/>
</dbReference>
<name>A0A0F9QZP8_9ZZZZ</name>
<comment type="caution">
    <text evidence="1">The sequence shown here is derived from an EMBL/GenBank/DDBJ whole genome shotgun (WGS) entry which is preliminary data.</text>
</comment>
<dbReference type="AlphaFoldDB" id="A0A0F9QZP8"/>
<protein>
    <submittedName>
        <fullName evidence="1">Uncharacterized protein</fullName>
    </submittedName>
</protein>
<evidence type="ECO:0000313" key="1">
    <source>
        <dbReference type="EMBL" id="KKN49785.1"/>
    </source>
</evidence>
<sequence>MSLHHIDKDYLLENDIKKSKWNDIANLDCEEIINRIKEERCVSLCCNCHGMIHSDYRLYIEEIYSGIYPHEIIINLSNKVNNIYQNIIHSCKNFRFPIKYPDNISPLKINDVRKYKKDDKIEYILNNIYEIIERRAYNEFSVDDVATNSDFSYNTIYKHFENLLVPSGYITYEDNPFFIDISHNRKVYKMTKKGFECIEKEYLI</sequence>
<dbReference type="SUPFAM" id="SSF46689">
    <property type="entry name" value="Homeodomain-like"/>
    <property type="match status" value="1"/>
</dbReference>